<feature type="compositionally biased region" description="Low complexity" evidence="1">
    <location>
        <begin position="336"/>
        <end position="345"/>
    </location>
</feature>
<name>A0ABD0Z9W2_CARAN</name>
<proteinExistence type="predicted"/>
<keyword evidence="5" id="KW-1185">Reference proteome</keyword>
<protein>
    <submittedName>
        <fullName evidence="4">Protein ENHANCED DISEASE RESISTANCE 4</fullName>
    </submittedName>
</protein>
<dbReference type="PANTHER" id="PTHR31105">
    <property type="entry name" value="EXTRA-LARGE G-PROTEIN-LIKE"/>
    <property type="match status" value="1"/>
</dbReference>
<feature type="compositionally biased region" description="Basic and acidic residues" evidence="1">
    <location>
        <begin position="147"/>
        <end position="157"/>
    </location>
</feature>
<evidence type="ECO:0000313" key="4">
    <source>
        <dbReference type="EMBL" id="KAL1191477.1"/>
    </source>
</evidence>
<feature type="compositionally biased region" description="Acidic residues" evidence="1">
    <location>
        <begin position="1351"/>
        <end position="1361"/>
    </location>
</feature>
<reference evidence="4 5" key="1">
    <citation type="submission" date="2024-04" db="EMBL/GenBank/DDBJ databases">
        <title>Genome assembly C_amara_ONT_v2.</title>
        <authorList>
            <person name="Yant L."/>
            <person name="Moore C."/>
            <person name="Slenker M."/>
        </authorList>
    </citation>
    <scope>NUCLEOTIDE SEQUENCE [LARGE SCALE GENOMIC DNA]</scope>
    <source>
        <tissue evidence="4">Leaf</tissue>
    </source>
</reference>
<feature type="compositionally biased region" description="Polar residues" evidence="1">
    <location>
        <begin position="304"/>
        <end position="330"/>
    </location>
</feature>
<gene>
    <name evidence="4" type="ORF">V5N11_002303</name>
</gene>
<dbReference type="InterPro" id="IPR055126">
    <property type="entry name" value="EDR4-like_N"/>
</dbReference>
<feature type="compositionally biased region" description="Basic and acidic residues" evidence="1">
    <location>
        <begin position="599"/>
        <end position="617"/>
    </location>
</feature>
<organism evidence="4 5">
    <name type="scientific">Cardamine amara subsp. amara</name>
    <dbReference type="NCBI Taxonomy" id="228776"/>
    <lineage>
        <taxon>Eukaryota</taxon>
        <taxon>Viridiplantae</taxon>
        <taxon>Streptophyta</taxon>
        <taxon>Embryophyta</taxon>
        <taxon>Tracheophyta</taxon>
        <taxon>Spermatophyta</taxon>
        <taxon>Magnoliopsida</taxon>
        <taxon>eudicotyledons</taxon>
        <taxon>Gunneridae</taxon>
        <taxon>Pentapetalae</taxon>
        <taxon>rosids</taxon>
        <taxon>malvids</taxon>
        <taxon>Brassicales</taxon>
        <taxon>Brassicaceae</taxon>
        <taxon>Cardamineae</taxon>
        <taxon>Cardamine</taxon>
    </lineage>
</organism>
<feature type="region of interest" description="Disordered" evidence="1">
    <location>
        <begin position="304"/>
        <end position="355"/>
    </location>
</feature>
<dbReference type="EMBL" id="JBANAX010000851">
    <property type="protein sequence ID" value="KAL1191477.1"/>
    <property type="molecule type" value="Genomic_DNA"/>
</dbReference>
<feature type="compositionally biased region" description="Polar residues" evidence="1">
    <location>
        <begin position="188"/>
        <end position="202"/>
    </location>
</feature>
<feature type="region of interest" description="Disordered" evidence="1">
    <location>
        <begin position="1"/>
        <end position="21"/>
    </location>
</feature>
<feature type="compositionally biased region" description="Basic and acidic residues" evidence="1">
    <location>
        <begin position="1375"/>
        <end position="1384"/>
    </location>
</feature>
<feature type="region of interest" description="Disordered" evidence="1">
    <location>
        <begin position="895"/>
        <end position="918"/>
    </location>
</feature>
<dbReference type="Pfam" id="PF11331">
    <property type="entry name" value="Zn_ribbon_12"/>
    <property type="match status" value="1"/>
</dbReference>
<accession>A0ABD0Z9W2</accession>
<evidence type="ECO:0000259" key="2">
    <source>
        <dbReference type="Pfam" id="PF11331"/>
    </source>
</evidence>
<feature type="region of interest" description="Disordered" evidence="1">
    <location>
        <begin position="1248"/>
        <end position="1275"/>
    </location>
</feature>
<dbReference type="PANTHER" id="PTHR31105:SF38">
    <property type="entry name" value="PROTEIN ENHANCED DISEASE RESISTANCE 4"/>
    <property type="match status" value="1"/>
</dbReference>
<evidence type="ECO:0000259" key="3">
    <source>
        <dbReference type="Pfam" id="PF22910"/>
    </source>
</evidence>
<comment type="caution">
    <text evidence="4">The sequence shown here is derived from an EMBL/GenBank/DDBJ whole genome shotgun (WGS) entry which is preliminary data.</text>
</comment>
<evidence type="ECO:0000256" key="1">
    <source>
        <dbReference type="SAM" id="MobiDB-lite"/>
    </source>
</evidence>
<evidence type="ECO:0000313" key="5">
    <source>
        <dbReference type="Proteomes" id="UP001558713"/>
    </source>
</evidence>
<feature type="region of interest" description="Disordered" evidence="1">
    <location>
        <begin position="176"/>
        <end position="212"/>
    </location>
</feature>
<feature type="domain" description="Enhanced disease resistance 4-like N-terminal" evidence="3">
    <location>
        <begin position="59"/>
        <end position="90"/>
    </location>
</feature>
<sequence>MMKKKKQSRSQSSTKETLEPFSDSSLLSIFRSKLASGKDLKHMFRGMRSKTVPGLSSQSRIVRCPKCRKLLQEPLDATSYKCDGCDSILQPNRWKLKGNGNTIPEALLSSQNCSLSTELESAEGGSKPPTRSNHREYNSRTSPSVERSYHNSETVYKHETSDIRREWMRRADEFSETGDSDAFASERCSPNNSRSNASQWTQHEGRYEDPPRVPFYPASPSPAYEYGYSSPFHGSHVSASEQSYYHHQPNQFKQYGSGGWFQEPSVASQIHFPGETSGGKYNHWASESQLHDLQYHNIYESSSSATQQRSVYSERSYQAATAPHRSTYSEHSVGFSKSETSSAKSSLRDKNRKVRERNPVVKRHILPTAGGAPFATCSFCLELLQLPQVSPHGKHKRYQVRCGSCSGVLKFSIQEKVDTVLDSPSFVDSGMGFDDETVTIHQDSASEGHEEIYPDESHLPCLDDDFGDATCKSKDVVIVSQSMETFKDKEIKEDIRKISSKFLDSQLEASQPYLKPLVNHRLREQQPASSETIGETSKIHLEKFQEAHSEKSIKMDNNLGERVWCDLEESKYEKNEIIKPEEIVEERSGESLEVPVYKNERMSESSEEAERVTERLVSHSVVPSDNTKDIHEFDWEETQENEEYGGESTWEEIMGDKQELHLEKSRYTGDSICDSSSSYGETFEDTTVKEDTENISNTFSYAMSAKPQSTLKSLVNENQRFIGHLDQSGETTVTKSRIYEEQSNYEYENLSERQELDKTISDRIRSELEESRYETNETLEPSKVDEDGSVVTLEKASETFETIIEGETGEERWVSHQMDSPNENVENSYGTLEPVYLEESGYAEERTWEETMGDRAGLHLEEYENNNENYSRRFEWTSERAPTFCMHDNELGTIFEPDEDADGRSESSSKGSINDHGSSEETAVFHEFLYAIPEQSQYEYGSSSERQALDNTVLDLVRFDLQEFTYETNEMLELGEMVRDGPAVSVEKAGETITSETGEQSSVSHQVEPQNENMENSYRTVEPVYLEGSRYASEKTWAETMGDGVELKLEEYKSFRLHEYELGTVPEEDANGRSIPSSRDSFNDHERLKERAVSHEEEPWLVDENKTEALKVGVMLEDGPSLHLEKYENKSMKSEETFEWTSERAPTFRLHEYERGTMLEPNEYADARSKSSLTGSFNNNESSKVRDGFHEEKPWLVNDNRTEALQISEIAKHGISLHLEKGENESMKLKETFEWTSERAPTFRLLEHGQGTMLEPDDDADGRSESSSGGSLNDHEISKENEMLHEEEPQLVTDGRTEALQVGAVAKDTAPLHLELEECGNESMKLDETFEWTSGSGRAVTFLRHGYEVETMPEPDEDADERSESSSRGSFNDRGSSKERAVTHEDEPWLVDDYETKAIKLGVMAENGPPLHLEKNENEKVELDETLELSDDIFMLDLDETLEQERMTFHLKMFQDKQENLRQTFKQVEAEEDISPFGSRVSSEGHESLSKMAELDSDAEEEIFGNHLQKENEKSELTSEPYPHIYSTTEPSEIVGLRHALYQTPNSPLRSPLTSPIRTPVGSPLHYMMGSQIRSPIASPMHYHIVSPLRSPINSSGSLSDVLFFGKKG</sequence>
<feature type="domain" description="Probable zinc-ribbon" evidence="2">
    <location>
        <begin position="369"/>
        <end position="413"/>
    </location>
</feature>
<dbReference type="InterPro" id="IPR021480">
    <property type="entry name" value="Zinc_ribbon_12"/>
</dbReference>
<feature type="region of interest" description="Disordered" evidence="1">
    <location>
        <begin position="115"/>
        <end position="157"/>
    </location>
</feature>
<feature type="region of interest" description="Disordered" evidence="1">
    <location>
        <begin position="1351"/>
        <end position="1384"/>
    </location>
</feature>
<dbReference type="InterPro" id="IPR040244">
    <property type="entry name" value="EDR4-like"/>
</dbReference>
<dbReference type="Pfam" id="PF22910">
    <property type="entry name" value="EDR4-like_1st"/>
    <property type="match status" value="1"/>
</dbReference>
<dbReference type="Proteomes" id="UP001558713">
    <property type="component" value="Unassembled WGS sequence"/>
</dbReference>
<feature type="region of interest" description="Disordered" evidence="1">
    <location>
        <begin position="992"/>
        <end position="1013"/>
    </location>
</feature>
<feature type="region of interest" description="Disordered" evidence="1">
    <location>
        <begin position="599"/>
        <end position="621"/>
    </location>
</feature>